<sequence>MVETFKIYGRSMDVVLSVIAFNCLLAALVCWLAFWLWRWQLKIGVLAAYLQSYERDIGLAPQQMGYGLMRKRAQIVQARLTVAQWQQRSHQLKQLVQLLQTLRSLRAMVGMRAAQSRAGRQIR</sequence>
<name>A0A0P8C6Z6_9CYAN</name>
<feature type="transmembrane region" description="Helical" evidence="1">
    <location>
        <begin position="14"/>
        <end position="37"/>
    </location>
</feature>
<dbReference type="EMBL" id="LJZR01000001">
    <property type="protein sequence ID" value="KPQ37623.1"/>
    <property type="molecule type" value="Genomic_DNA"/>
</dbReference>
<proteinExistence type="predicted"/>
<gene>
    <name evidence="2" type="ORF">HLUCCA11_00820</name>
</gene>
<keyword evidence="1" id="KW-0812">Transmembrane</keyword>
<dbReference type="Proteomes" id="UP000050465">
    <property type="component" value="Unassembled WGS sequence"/>
</dbReference>
<reference evidence="2 3" key="1">
    <citation type="submission" date="2015-09" db="EMBL/GenBank/DDBJ databases">
        <title>Identification and resolution of microdiversity through metagenomic sequencing of parallel consortia.</title>
        <authorList>
            <person name="Nelson W.C."/>
            <person name="Romine M.F."/>
            <person name="Lindemann S.R."/>
        </authorList>
    </citation>
    <scope>NUCLEOTIDE SEQUENCE [LARGE SCALE GENOMIC DNA]</scope>
    <source>
        <strain evidence="2">Ana</strain>
    </source>
</reference>
<organism evidence="2 3">
    <name type="scientific">Phormidesmis priestleyi Ana</name>
    <dbReference type="NCBI Taxonomy" id="1666911"/>
    <lineage>
        <taxon>Bacteria</taxon>
        <taxon>Bacillati</taxon>
        <taxon>Cyanobacteriota</taxon>
        <taxon>Cyanophyceae</taxon>
        <taxon>Leptolyngbyales</taxon>
        <taxon>Leptolyngbyaceae</taxon>
        <taxon>Phormidesmis</taxon>
    </lineage>
</organism>
<accession>A0A0P8C6Z6</accession>
<evidence type="ECO:0000256" key="1">
    <source>
        <dbReference type="SAM" id="Phobius"/>
    </source>
</evidence>
<evidence type="ECO:0000313" key="2">
    <source>
        <dbReference type="EMBL" id="KPQ37623.1"/>
    </source>
</evidence>
<keyword evidence="1" id="KW-0472">Membrane</keyword>
<dbReference type="AlphaFoldDB" id="A0A0P8C6Z6"/>
<protein>
    <submittedName>
        <fullName evidence="2">Septum formation initiator</fullName>
    </submittedName>
</protein>
<keyword evidence="1" id="KW-1133">Transmembrane helix</keyword>
<dbReference type="STRING" id="1666911.HLUCCA11_00820"/>
<evidence type="ECO:0000313" key="3">
    <source>
        <dbReference type="Proteomes" id="UP000050465"/>
    </source>
</evidence>
<comment type="caution">
    <text evidence="2">The sequence shown here is derived from an EMBL/GenBank/DDBJ whole genome shotgun (WGS) entry which is preliminary data.</text>
</comment>